<keyword evidence="2" id="KW-1185">Reference proteome</keyword>
<dbReference type="PANTHER" id="PTHR48064:SF6">
    <property type="entry name" value="RECEPTOR-LIKE PROTEIN KINASE 2"/>
    <property type="match status" value="1"/>
</dbReference>
<evidence type="ECO:0000313" key="1">
    <source>
        <dbReference type="EMBL" id="CBN79167.1"/>
    </source>
</evidence>
<proteinExistence type="predicted"/>
<dbReference type="InterPro" id="IPR001611">
    <property type="entry name" value="Leu-rich_rpt"/>
</dbReference>
<accession>D8LBY4</accession>
<name>D8LBY4_ECTSI</name>
<dbReference type="Gene3D" id="3.80.10.10">
    <property type="entry name" value="Ribonuclease Inhibitor"/>
    <property type="match status" value="1"/>
</dbReference>
<dbReference type="InterPro" id="IPR053038">
    <property type="entry name" value="RLP_Defense"/>
</dbReference>
<dbReference type="InParanoid" id="D8LBY4"/>
<dbReference type="Pfam" id="PF00560">
    <property type="entry name" value="LRR_1"/>
    <property type="match status" value="1"/>
</dbReference>
<dbReference type="STRING" id="2880.D8LBY4"/>
<dbReference type="PANTHER" id="PTHR48064">
    <property type="entry name" value="OS01G0750400 PROTEIN"/>
    <property type="match status" value="1"/>
</dbReference>
<dbReference type="SUPFAM" id="SSF52058">
    <property type="entry name" value="L domain-like"/>
    <property type="match status" value="1"/>
</dbReference>
<dbReference type="OMA" id="IPNAWGA"/>
<dbReference type="EMBL" id="FN647683">
    <property type="protein sequence ID" value="CBN79167.1"/>
    <property type="molecule type" value="Genomic_DNA"/>
</dbReference>
<sequence>MSTSPIPNAWGALQGLAHRALGSNQLAGSIPPELGSFAALTHLELGENSQTMRTIPKELGALTELKESFPSYNQLLDTRPIPNAWGALQGLAHLALGSNQLAGSIPPELGNLAALACLDLRENQL</sequence>
<dbReference type="EMBL" id="FN649733">
    <property type="protein sequence ID" value="CBN79167.1"/>
    <property type="molecule type" value="Genomic_DNA"/>
</dbReference>
<reference evidence="1 2" key="1">
    <citation type="journal article" date="2010" name="Nature">
        <title>The Ectocarpus genome and the independent evolution of multicellularity in brown algae.</title>
        <authorList>
            <person name="Cock J.M."/>
            <person name="Sterck L."/>
            <person name="Rouze P."/>
            <person name="Scornet D."/>
            <person name="Allen A.E."/>
            <person name="Amoutzias G."/>
            <person name="Anthouard V."/>
            <person name="Artiguenave F."/>
            <person name="Aury J.M."/>
            <person name="Badger J.H."/>
            <person name="Beszteri B."/>
            <person name="Billiau K."/>
            <person name="Bonnet E."/>
            <person name="Bothwell J.H."/>
            <person name="Bowler C."/>
            <person name="Boyen C."/>
            <person name="Brownlee C."/>
            <person name="Carrano C.J."/>
            <person name="Charrier B."/>
            <person name="Cho G.Y."/>
            <person name="Coelho S.M."/>
            <person name="Collen J."/>
            <person name="Corre E."/>
            <person name="Da Silva C."/>
            <person name="Delage L."/>
            <person name="Delaroque N."/>
            <person name="Dittami S.M."/>
            <person name="Doulbeau S."/>
            <person name="Elias M."/>
            <person name="Farnham G."/>
            <person name="Gachon C.M."/>
            <person name="Gschloessl B."/>
            <person name="Heesch S."/>
            <person name="Jabbari K."/>
            <person name="Jubin C."/>
            <person name="Kawai H."/>
            <person name="Kimura K."/>
            <person name="Kloareg B."/>
            <person name="Kupper F.C."/>
            <person name="Lang D."/>
            <person name="Le Bail A."/>
            <person name="Leblanc C."/>
            <person name="Lerouge P."/>
            <person name="Lohr M."/>
            <person name="Lopez P.J."/>
            <person name="Martens C."/>
            <person name="Maumus F."/>
            <person name="Michel G."/>
            <person name="Miranda-Saavedra D."/>
            <person name="Morales J."/>
            <person name="Moreau H."/>
            <person name="Motomura T."/>
            <person name="Nagasato C."/>
            <person name="Napoli C.A."/>
            <person name="Nelson D.R."/>
            <person name="Nyvall-Collen P."/>
            <person name="Peters A.F."/>
            <person name="Pommier C."/>
            <person name="Potin P."/>
            <person name="Poulain J."/>
            <person name="Quesneville H."/>
            <person name="Read B."/>
            <person name="Rensing S.A."/>
            <person name="Ritter A."/>
            <person name="Rousvoal S."/>
            <person name="Samanta M."/>
            <person name="Samson G."/>
            <person name="Schroeder D.C."/>
            <person name="Segurens B."/>
            <person name="Strittmatter M."/>
            <person name="Tonon T."/>
            <person name="Tregear J.W."/>
            <person name="Valentin K."/>
            <person name="von Dassow P."/>
            <person name="Yamagishi T."/>
            <person name="Van de Peer Y."/>
            <person name="Wincker P."/>
        </authorList>
    </citation>
    <scope>NUCLEOTIDE SEQUENCE [LARGE SCALE GENOMIC DNA]</scope>
    <source>
        <strain evidence="2">Ec32 / CCAP1310/4</strain>
    </source>
</reference>
<gene>
    <name evidence="1" type="ORF">Esi_0010_0240</name>
</gene>
<dbReference type="OrthoDB" id="442066at2759"/>
<protein>
    <submittedName>
        <fullName evidence="1">Hypothetical leucine rich repeat protein</fullName>
    </submittedName>
</protein>
<dbReference type="AlphaFoldDB" id="D8LBY4"/>
<dbReference type="InterPro" id="IPR032675">
    <property type="entry name" value="LRR_dom_sf"/>
</dbReference>
<organism evidence="1 2">
    <name type="scientific">Ectocarpus siliculosus</name>
    <name type="common">Brown alga</name>
    <name type="synonym">Conferva siliculosa</name>
    <dbReference type="NCBI Taxonomy" id="2880"/>
    <lineage>
        <taxon>Eukaryota</taxon>
        <taxon>Sar</taxon>
        <taxon>Stramenopiles</taxon>
        <taxon>Ochrophyta</taxon>
        <taxon>PX clade</taxon>
        <taxon>Phaeophyceae</taxon>
        <taxon>Ectocarpales</taxon>
        <taxon>Ectocarpaceae</taxon>
        <taxon>Ectocarpus</taxon>
    </lineage>
</organism>
<dbReference type="Proteomes" id="UP000002630">
    <property type="component" value="Linkage Group LG08"/>
</dbReference>
<evidence type="ECO:0000313" key="2">
    <source>
        <dbReference type="Proteomes" id="UP000002630"/>
    </source>
</evidence>